<gene>
    <name evidence="1" type="ORF">SFRA_002375</name>
</gene>
<name>A0A3R7J9F6_9ACTN</name>
<dbReference type="Proteomes" id="UP000028058">
    <property type="component" value="Unassembled WGS sequence"/>
</dbReference>
<dbReference type="EMBL" id="JNAD02000001">
    <property type="protein sequence ID" value="RKM99072.1"/>
    <property type="molecule type" value="Genomic_DNA"/>
</dbReference>
<protein>
    <recommendedName>
        <fullName evidence="3">Aminoglycoside phosphotransferase</fullName>
    </recommendedName>
</protein>
<organism evidence="1 2">
    <name type="scientific">Streptomyces xinghaiensis</name>
    <dbReference type="NCBI Taxonomy" id="1038928"/>
    <lineage>
        <taxon>Bacteria</taxon>
        <taxon>Bacillati</taxon>
        <taxon>Actinomycetota</taxon>
        <taxon>Actinomycetes</taxon>
        <taxon>Kitasatosporales</taxon>
        <taxon>Streptomycetaceae</taxon>
        <taxon>Streptomyces</taxon>
    </lineage>
</organism>
<sequence length="92" mass="10131">MDWARASRGAGWIDPALWVIWLIAGGHTPDRAELRAAVLPDWREAPRTAVDAFARASARLWEAIAGADEDPWTARMEAAARAWAGHRDGVGW</sequence>
<dbReference type="AlphaFoldDB" id="A0A3R7J9F6"/>
<evidence type="ECO:0008006" key="3">
    <source>
        <dbReference type="Google" id="ProtNLM"/>
    </source>
</evidence>
<evidence type="ECO:0000313" key="2">
    <source>
        <dbReference type="Proteomes" id="UP000028058"/>
    </source>
</evidence>
<keyword evidence="2" id="KW-1185">Reference proteome</keyword>
<comment type="caution">
    <text evidence="1">The sequence shown here is derived from an EMBL/GenBank/DDBJ whole genome shotgun (WGS) entry which is preliminary data.</text>
</comment>
<reference evidence="1 2" key="1">
    <citation type="journal article" date="2014" name="Genome Announc.">
        <title>Draft Genome Sequence of Streptomyces fradiae ATCC 19609, a Strain Highly Sensitive to Antibiotics.</title>
        <authorList>
            <person name="Bekker O.B."/>
            <person name="Klimina K.M."/>
            <person name="Vatlin A.A."/>
            <person name="Zakharevich N.V."/>
            <person name="Kasianov A.S."/>
            <person name="Danilenko V.N."/>
        </authorList>
    </citation>
    <scope>NUCLEOTIDE SEQUENCE [LARGE SCALE GENOMIC DNA]</scope>
    <source>
        <strain evidence="1 2">ATCC 19609</strain>
    </source>
</reference>
<accession>A0A3R7J9F6</accession>
<proteinExistence type="predicted"/>
<evidence type="ECO:0000313" key="1">
    <source>
        <dbReference type="EMBL" id="RKM99072.1"/>
    </source>
</evidence>